<organism evidence="11 12">
    <name type="scientific">Rhodopseudomonas rhenobacensis</name>
    <dbReference type="NCBI Taxonomy" id="87461"/>
    <lineage>
        <taxon>Bacteria</taxon>
        <taxon>Pseudomonadati</taxon>
        <taxon>Pseudomonadota</taxon>
        <taxon>Alphaproteobacteria</taxon>
        <taxon>Hyphomicrobiales</taxon>
        <taxon>Nitrobacteraceae</taxon>
        <taxon>Rhodopseudomonas</taxon>
    </lineage>
</organism>
<feature type="compositionally biased region" description="Low complexity" evidence="9">
    <location>
        <begin position="319"/>
        <end position="329"/>
    </location>
</feature>
<keyword evidence="4 8" id="KW-0547">Nucleotide-binding</keyword>
<feature type="region of interest" description="Disordered" evidence="9">
    <location>
        <begin position="258"/>
        <end position="286"/>
    </location>
</feature>
<dbReference type="PROSITE" id="PS50234">
    <property type="entry name" value="VWFA"/>
    <property type="match status" value="1"/>
</dbReference>
<comment type="pathway">
    <text evidence="8">Porphyrin-containing compound metabolism; bacteriochlorophyll biosynthesis.</text>
</comment>
<protein>
    <recommendedName>
        <fullName evidence="8">Mg-protoporphyrin IX chelatase</fullName>
        <ecNumber evidence="8">6.6.1.1</ecNumber>
    </recommendedName>
</protein>
<dbReference type="EMBL" id="JACHIH010000025">
    <property type="protein sequence ID" value="MBB5048761.1"/>
    <property type="molecule type" value="Genomic_DNA"/>
</dbReference>
<dbReference type="Gene3D" id="1.10.8.80">
    <property type="entry name" value="Magnesium chelatase subunit I, C-Terminal domain"/>
    <property type="match status" value="1"/>
</dbReference>
<keyword evidence="3 8" id="KW-0436">Ligase</keyword>
<dbReference type="GO" id="GO:0030494">
    <property type="term" value="P:bacteriochlorophyll biosynthetic process"/>
    <property type="evidence" value="ECO:0007669"/>
    <property type="project" value="UniProtKB-UniPathway"/>
</dbReference>
<comment type="catalytic activity">
    <reaction evidence="7 8">
        <text>protoporphyrin IX + Mg(2+) + ATP + H2O = Mg-protoporphyrin IX + ADP + phosphate + 3 H(+)</text>
        <dbReference type="Rhea" id="RHEA:13961"/>
        <dbReference type="ChEBI" id="CHEBI:15377"/>
        <dbReference type="ChEBI" id="CHEBI:15378"/>
        <dbReference type="ChEBI" id="CHEBI:18420"/>
        <dbReference type="ChEBI" id="CHEBI:30616"/>
        <dbReference type="ChEBI" id="CHEBI:43474"/>
        <dbReference type="ChEBI" id="CHEBI:57306"/>
        <dbReference type="ChEBI" id="CHEBI:60492"/>
        <dbReference type="ChEBI" id="CHEBI:456216"/>
        <dbReference type="EC" id="6.6.1.1"/>
    </reaction>
</comment>
<dbReference type="GO" id="GO:0016851">
    <property type="term" value="F:magnesium chelatase activity"/>
    <property type="evidence" value="ECO:0007669"/>
    <property type="project" value="UniProtKB-UniRule"/>
</dbReference>
<dbReference type="GO" id="GO:0015979">
    <property type="term" value="P:photosynthesis"/>
    <property type="evidence" value="ECO:0007669"/>
    <property type="project" value="UniProtKB-UniRule"/>
</dbReference>
<accession>A0A7W7Z684</accession>
<dbReference type="Proteomes" id="UP000542353">
    <property type="component" value="Unassembled WGS sequence"/>
</dbReference>
<dbReference type="AlphaFoldDB" id="A0A7W7Z684"/>
<dbReference type="Pfam" id="PF17863">
    <property type="entry name" value="AAA_lid_2"/>
    <property type="match status" value="1"/>
</dbReference>
<evidence type="ECO:0000256" key="2">
    <source>
        <dbReference type="ARBA" id="ARBA00022531"/>
    </source>
</evidence>
<evidence type="ECO:0000256" key="1">
    <source>
        <dbReference type="ARBA" id="ARBA00005799"/>
    </source>
</evidence>
<dbReference type="UniPathway" id="UPA00669"/>
<keyword evidence="2 8" id="KW-0602">Photosynthesis</keyword>
<dbReference type="InterPro" id="IPR036465">
    <property type="entry name" value="vWFA_dom_sf"/>
</dbReference>
<dbReference type="RefSeq" id="WP_184259808.1">
    <property type="nucleotide sequence ID" value="NZ_JACHIH010000025.1"/>
</dbReference>
<dbReference type="InterPro" id="IPR041628">
    <property type="entry name" value="ChlI/MoxR_AAA_lid"/>
</dbReference>
<dbReference type="InterPro" id="IPR027417">
    <property type="entry name" value="P-loop_NTPase"/>
</dbReference>
<comment type="similarity">
    <text evidence="1 8">Belongs to the Mg-chelatase subunits D/I family.</text>
</comment>
<dbReference type="SUPFAM" id="SSF52540">
    <property type="entry name" value="P-loop containing nucleoside triphosphate hydrolases"/>
    <property type="match status" value="1"/>
</dbReference>
<dbReference type="NCBIfam" id="NF009943">
    <property type="entry name" value="PRK13406.1"/>
    <property type="match status" value="1"/>
</dbReference>
<evidence type="ECO:0000256" key="4">
    <source>
        <dbReference type="ARBA" id="ARBA00022741"/>
    </source>
</evidence>
<evidence type="ECO:0000256" key="9">
    <source>
        <dbReference type="SAM" id="MobiDB-lite"/>
    </source>
</evidence>
<sequence>MSQAVAWSDAATAAQLFAVDPVGTGVLLRSRAGPVRDRWLAMLRAALPPTDAHKHLPLHIAEGRLLGGLDLSATLVSGRPVAERGLLAEADGGVLMLAMAERMQSSTTVHVTAAMDAHETLIERDGLSLRMPARFGVVALDEGLEDEFAPASLRDRLAFHVDLDRFSFRDTEEFEINAADIEVARQRLPLIRATDEQIEAIVTAAAAMGIVSLRAPLLTIRVARAAAAWSGHTEIDQEDIGIAARLVLAPRALYFPQAEQPDQPEPPPEEPPPPEDNSEDNKDQDEQQIPDIDRALDEVILAAAKAAIPPDVLASLRASAGRTRARSSGKAGELQKSNKRGRPTGTVRGELRAGAKLSVIETLRSAAPWQPLRRREAAATAAEAIAAGGEAAPQPRILIRKDDFRIARFKQRTETITIFVVDASGSAALHRLAEAKGAVELLLADCYVRRDQVAMIAFRGTIAEILLPPTRSLARAKRSLAGLPGGGGTPLACGLDAAYALADSIKRKGQTPTVILMTDGRANIARDGAPGRPKAEEDAIASARQLRAANINAVLVDMSPRPGPQGEKIAKEMGARYLPLPYADATVLSQAVLASTQAA</sequence>
<gene>
    <name evidence="11" type="ORF">HNR60_003531</name>
</gene>
<comment type="caution">
    <text evidence="11">The sequence shown here is derived from an EMBL/GenBank/DDBJ whole genome shotgun (WGS) entry which is preliminary data.</text>
</comment>
<evidence type="ECO:0000313" key="11">
    <source>
        <dbReference type="EMBL" id="MBB5048761.1"/>
    </source>
</evidence>
<feature type="domain" description="VWFA" evidence="10">
    <location>
        <begin position="416"/>
        <end position="596"/>
    </location>
</feature>
<dbReference type="InterPro" id="IPR041702">
    <property type="entry name" value="BchD/ChlD_VWA"/>
</dbReference>
<proteinExistence type="inferred from homology"/>
<evidence type="ECO:0000256" key="8">
    <source>
        <dbReference type="RuleBase" id="RU362087"/>
    </source>
</evidence>
<evidence type="ECO:0000256" key="7">
    <source>
        <dbReference type="ARBA" id="ARBA00048693"/>
    </source>
</evidence>
<name>A0A7W7Z684_9BRAD</name>
<feature type="region of interest" description="Disordered" evidence="9">
    <location>
        <begin position="319"/>
        <end position="347"/>
    </location>
</feature>
<dbReference type="SMART" id="SM00327">
    <property type="entry name" value="VWA"/>
    <property type="match status" value="1"/>
</dbReference>
<dbReference type="PANTHER" id="PTHR43473">
    <property type="entry name" value="MAGNESIUM-CHELATASE SUBUNIT CHLD, CHLOROPLASTIC"/>
    <property type="match status" value="1"/>
</dbReference>
<dbReference type="PANTHER" id="PTHR43473:SF2">
    <property type="entry name" value="MAGNESIUM-CHELATASE SUBUNIT CHLD, CHLOROPLASTIC"/>
    <property type="match status" value="1"/>
</dbReference>
<dbReference type="EC" id="6.6.1.1" evidence="8"/>
<evidence type="ECO:0000256" key="5">
    <source>
        <dbReference type="ARBA" id="ARBA00022840"/>
    </source>
</evidence>
<keyword evidence="6 8" id="KW-0149">Chlorophyll biosynthesis</keyword>
<reference evidence="11 12" key="1">
    <citation type="submission" date="2020-08" db="EMBL/GenBank/DDBJ databases">
        <title>Genomic Encyclopedia of Type Strains, Phase IV (KMG-IV): sequencing the most valuable type-strain genomes for metagenomic binning, comparative biology and taxonomic classification.</title>
        <authorList>
            <person name="Goeker M."/>
        </authorList>
    </citation>
    <scope>NUCLEOTIDE SEQUENCE [LARGE SCALE GENOMIC DNA]</scope>
    <source>
        <strain evidence="11 12">DSM 12706</strain>
    </source>
</reference>
<dbReference type="GO" id="GO:0005524">
    <property type="term" value="F:ATP binding"/>
    <property type="evidence" value="ECO:0007669"/>
    <property type="project" value="UniProtKB-UniRule"/>
</dbReference>
<keyword evidence="8" id="KW-0077">Bacteriochlorophyll biosynthesis</keyword>
<dbReference type="SUPFAM" id="SSF53300">
    <property type="entry name" value="vWA-like"/>
    <property type="match status" value="1"/>
</dbReference>
<dbReference type="InterPro" id="IPR011776">
    <property type="entry name" value="Mg_chelatase_ATPase-dsu"/>
</dbReference>
<evidence type="ECO:0000259" key="10">
    <source>
        <dbReference type="PROSITE" id="PS50234"/>
    </source>
</evidence>
<keyword evidence="5 8" id="KW-0067">ATP-binding</keyword>
<dbReference type="Gene3D" id="3.40.50.410">
    <property type="entry name" value="von Willebrand factor, type A domain"/>
    <property type="match status" value="1"/>
</dbReference>
<dbReference type="CDD" id="cd01451">
    <property type="entry name" value="vWA_Magnesium_chelatase"/>
    <property type="match status" value="1"/>
</dbReference>
<keyword evidence="12" id="KW-1185">Reference proteome</keyword>
<dbReference type="NCBIfam" id="TIGR02031">
    <property type="entry name" value="BchD-ChlD"/>
    <property type="match status" value="1"/>
</dbReference>
<evidence type="ECO:0000313" key="12">
    <source>
        <dbReference type="Proteomes" id="UP000542353"/>
    </source>
</evidence>
<dbReference type="Gene3D" id="3.40.50.300">
    <property type="entry name" value="P-loop containing nucleotide triphosphate hydrolases"/>
    <property type="match status" value="1"/>
</dbReference>
<dbReference type="InterPro" id="IPR002035">
    <property type="entry name" value="VWF_A"/>
</dbReference>
<evidence type="ECO:0000256" key="3">
    <source>
        <dbReference type="ARBA" id="ARBA00022598"/>
    </source>
</evidence>
<evidence type="ECO:0000256" key="6">
    <source>
        <dbReference type="ARBA" id="ARBA00023171"/>
    </source>
</evidence>
<dbReference type="Pfam" id="PF13519">
    <property type="entry name" value="VWA_2"/>
    <property type="match status" value="1"/>
</dbReference>
<comment type="function">
    <text evidence="8">Involved in bacteriochlorophyll biosynthesis; introduces a magnesium ion into protoporphyrin IX to yield Mg-protoporphyrin IX.</text>
</comment>